<keyword evidence="4 5" id="KW-0472">Membrane</keyword>
<evidence type="ECO:0000256" key="1">
    <source>
        <dbReference type="ARBA" id="ARBA00004141"/>
    </source>
</evidence>
<dbReference type="InterPro" id="IPR007016">
    <property type="entry name" value="O-antigen_ligase-rel_domated"/>
</dbReference>
<feature type="transmembrane region" description="Helical" evidence="5">
    <location>
        <begin position="308"/>
        <end position="329"/>
    </location>
</feature>
<evidence type="ECO:0000313" key="8">
    <source>
        <dbReference type="Proteomes" id="UP000231246"/>
    </source>
</evidence>
<dbReference type="PANTHER" id="PTHR37422:SF13">
    <property type="entry name" value="LIPOPOLYSACCHARIDE BIOSYNTHESIS PROTEIN PA4999-RELATED"/>
    <property type="match status" value="1"/>
</dbReference>
<evidence type="ECO:0000259" key="6">
    <source>
        <dbReference type="Pfam" id="PF04932"/>
    </source>
</evidence>
<feature type="transmembrane region" description="Helical" evidence="5">
    <location>
        <begin position="7"/>
        <end position="26"/>
    </location>
</feature>
<feature type="transmembrane region" description="Helical" evidence="5">
    <location>
        <begin position="349"/>
        <end position="368"/>
    </location>
</feature>
<comment type="caution">
    <text evidence="7">The sequence shown here is derived from an EMBL/GenBank/DDBJ whole genome shotgun (WGS) entry which is preliminary data.</text>
</comment>
<keyword evidence="2 5" id="KW-0812">Transmembrane</keyword>
<feature type="transmembrane region" description="Helical" evidence="5">
    <location>
        <begin position="113"/>
        <end position="130"/>
    </location>
</feature>
<dbReference type="EMBL" id="PCTA01000010">
    <property type="protein sequence ID" value="PIP61854.1"/>
    <property type="molecule type" value="Genomic_DNA"/>
</dbReference>
<organism evidence="7 8">
    <name type="scientific">Candidatus Roizmanbacteria bacterium CG22_combo_CG10-13_8_21_14_all_38_20</name>
    <dbReference type="NCBI Taxonomy" id="1974862"/>
    <lineage>
        <taxon>Bacteria</taxon>
        <taxon>Candidatus Roizmaniibacteriota</taxon>
    </lineage>
</organism>
<keyword evidence="3 5" id="KW-1133">Transmembrane helix</keyword>
<feature type="transmembrane region" description="Helical" evidence="5">
    <location>
        <begin position="224"/>
        <end position="246"/>
    </location>
</feature>
<protein>
    <recommendedName>
        <fullName evidence="6">O-antigen ligase-related domain-containing protein</fullName>
    </recommendedName>
</protein>
<dbReference type="GO" id="GO:0016020">
    <property type="term" value="C:membrane"/>
    <property type="evidence" value="ECO:0007669"/>
    <property type="project" value="UniProtKB-SubCell"/>
</dbReference>
<dbReference type="PANTHER" id="PTHR37422">
    <property type="entry name" value="TEICHURONIC ACID BIOSYNTHESIS PROTEIN TUAE"/>
    <property type="match status" value="1"/>
</dbReference>
<feature type="transmembrane region" description="Helical" evidence="5">
    <location>
        <begin position="56"/>
        <end position="74"/>
    </location>
</feature>
<evidence type="ECO:0000256" key="2">
    <source>
        <dbReference type="ARBA" id="ARBA00022692"/>
    </source>
</evidence>
<reference evidence="7 8" key="1">
    <citation type="submission" date="2017-09" db="EMBL/GenBank/DDBJ databases">
        <title>Depth-based differentiation of microbial function through sediment-hosted aquifers and enrichment of novel symbionts in the deep terrestrial subsurface.</title>
        <authorList>
            <person name="Probst A.J."/>
            <person name="Ladd B."/>
            <person name="Jarett J.K."/>
            <person name="Geller-Mcgrath D.E."/>
            <person name="Sieber C.M."/>
            <person name="Emerson J.B."/>
            <person name="Anantharaman K."/>
            <person name="Thomas B.C."/>
            <person name="Malmstrom R."/>
            <person name="Stieglmeier M."/>
            <person name="Klingl A."/>
            <person name="Woyke T."/>
            <person name="Ryan C.M."/>
            <person name="Banfield J.F."/>
        </authorList>
    </citation>
    <scope>NUCLEOTIDE SEQUENCE [LARGE SCALE GENOMIC DNA]</scope>
    <source>
        <strain evidence="7">CG22_combo_CG10-13_8_21_14_all_38_20</strain>
    </source>
</reference>
<dbReference type="Proteomes" id="UP000231246">
    <property type="component" value="Unassembled WGS sequence"/>
</dbReference>
<evidence type="ECO:0000256" key="4">
    <source>
        <dbReference type="ARBA" id="ARBA00023136"/>
    </source>
</evidence>
<feature type="transmembrane region" description="Helical" evidence="5">
    <location>
        <begin position="183"/>
        <end position="204"/>
    </location>
</feature>
<feature type="domain" description="O-antigen ligase-related" evidence="6">
    <location>
        <begin position="190"/>
        <end position="324"/>
    </location>
</feature>
<evidence type="ECO:0000256" key="3">
    <source>
        <dbReference type="ARBA" id="ARBA00022989"/>
    </source>
</evidence>
<evidence type="ECO:0000313" key="7">
    <source>
        <dbReference type="EMBL" id="PIP61854.1"/>
    </source>
</evidence>
<dbReference type="AlphaFoldDB" id="A0A2H0BW77"/>
<accession>A0A2H0BW77</accession>
<name>A0A2H0BW77_9BACT</name>
<feature type="transmembrane region" description="Helical" evidence="5">
    <location>
        <begin position="80"/>
        <end position="101"/>
    </location>
</feature>
<feature type="transmembrane region" description="Helical" evidence="5">
    <location>
        <begin position="32"/>
        <end position="49"/>
    </location>
</feature>
<feature type="transmembrane region" description="Helical" evidence="5">
    <location>
        <begin position="150"/>
        <end position="171"/>
    </location>
</feature>
<proteinExistence type="predicted"/>
<dbReference type="InterPro" id="IPR051533">
    <property type="entry name" value="WaaL-like"/>
</dbReference>
<dbReference type="Pfam" id="PF04932">
    <property type="entry name" value="Wzy_C"/>
    <property type="match status" value="1"/>
</dbReference>
<sequence length="375" mass="41585">MKLVKYLLFLSVIFFPLGLLASFKLIGTPDVRIVFLDVLVGLIVLAWYSKHFEKRILEAWWFVGVAGLSLLVNIPKYELWQVGVGSLYLLRFVAYTGLIYVLKDLKLKLRSALVWLGVSVAGLGLVQYGLYPNLRNLQYLGWDPHLSRLFGTFLDPQFTGIILVLTLILLFSNRKGLGLKKAIYIGIVEIALVLTFSRSSYLAFMLGMGILALGRKMSKAKLGIGIFVAVLLIILLKPAGIAGDLLRVDTVDSRIDSWLSAVEVWKSSPVLGVGLNMYRYVQDFKGPSISASRLAFDNNAGAGVDNSFLFVLATTGVVGLVAYLIYWGSLLKNVSIEGLAVTSALLTHGLFNNTLFYPWVLWWIAVYFSNPRESS</sequence>
<evidence type="ECO:0000256" key="5">
    <source>
        <dbReference type="SAM" id="Phobius"/>
    </source>
</evidence>
<comment type="subcellular location">
    <subcellularLocation>
        <location evidence="1">Membrane</location>
        <topology evidence="1">Multi-pass membrane protein</topology>
    </subcellularLocation>
</comment>
<gene>
    <name evidence="7" type="ORF">COW99_01365</name>
</gene>